<dbReference type="NCBIfam" id="TIGR04131">
    <property type="entry name" value="Bac_Flav_CTERM"/>
    <property type="match status" value="1"/>
</dbReference>
<proteinExistence type="predicted"/>
<keyword evidence="3" id="KW-1185">Reference proteome</keyword>
<dbReference type="InterPro" id="IPR011050">
    <property type="entry name" value="Pectin_lyase_fold/virulence"/>
</dbReference>
<dbReference type="InterPro" id="IPR026341">
    <property type="entry name" value="T9SS_type_B"/>
</dbReference>
<dbReference type="SUPFAM" id="SSF49299">
    <property type="entry name" value="PKD domain"/>
    <property type="match status" value="1"/>
</dbReference>
<dbReference type="Gene3D" id="2.160.20.10">
    <property type="entry name" value="Single-stranded right-handed beta-helix, Pectin lyase-like"/>
    <property type="match status" value="4"/>
</dbReference>
<accession>A0A917MZC6</accession>
<dbReference type="Gene3D" id="2.60.40.10">
    <property type="entry name" value="Immunoglobulins"/>
    <property type="match status" value="2"/>
</dbReference>
<dbReference type="Pfam" id="PF13585">
    <property type="entry name" value="CHU_C"/>
    <property type="match status" value="1"/>
</dbReference>
<feature type="domain" description="PKD" evidence="1">
    <location>
        <begin position="2986"/>
        <end position="3031"/>
    </location>
</feature>
<dbReference type="InterPro" id="IPR013783">
    <property type="entry name" value="Ig-like_fold"/>
</dbReference>
<dbReference type="InterPro" id="IPR022409">
    <property type="entry name" value="PKD/Chitinase_dom"/>
</dbReference>
<comment type="caution">
    <text evidence="2">The sequence shown here is derived from an EMBL/GenBank/DDBJ whole genome shotgun (WGS) entry which is preliminary data.</text>
</comment>
<organism evidence="2 3">
    <name type="scientific">Filimonas zeae</name>
    <dbReference type="NCBI Taxonomy" id="1737353"/>
    <lineage>
        <taxon>Bacteria</taxon>
        <taxon>Pseudomonadati</taxon>
        <taxon>Bacteroidota</taxon>
        <taxon>Chitinophagia</taxon>
        <taxon>Chitinophagales</taxon>
        <taxon>Chitinophagaceae</taxon>
        <taxon>Filimonas</taxon>
    </lineage>
</organism>
<reference evidence="2" key="1">
    <citation type="journal article" date="2014" name="Int. J. Syst. Evol. Microbiol.">
        <title>Complete genome sequence of Corynebacterium casei LMG S-19264T (=DSM 44701T), isolated from a smear-ripened cheese.</title>
        <authorList>
            <consortium name="US DOE Joint Genome Institute (JGI-PGF)"/>
            <person name="Walter F."/>
            <person name="Albersmeier A."/>
            <person name="Kalinowski J."/>
            <person name="Ruckert C."/>
        </authorList>
    </citation>
    <scope>NUCLEOTIDE SEQUENCE</scope>
    <source>
        <strain evidence="2">CGMCC 1.15290</strain>
    </source>
</reference>
<dbReference type="Proteomes" id="UP000627292">
    <property type="component" value="Unassembled WGS sequence"/>
</dbReference>
<dbReference type="SMART" id="SM00710">
    <property type="entry name" value="PbH1"/>
    <property type="match status" value="27"/>
</dbReference>
<dbReference type="CDD" id="cd00146">
    <property type="entry name" value="PKD"/>
    <property type="match status" value="1"/>
</dbReference>
<dbReference type="Pfam" id="PF18911">
    <property type="entry name" value="PKD_4"/>
    <property type="match status" value="1"/>
</dbReference>
<dbReference type="Pfam" id="PF17517">
    <property type="entry name" value="IgGFc_binding"/>
    <property type="match status" value="1"/>
</dbReference>
<dbReference type="PROSITE" id="PS50093">
    <property type="entry name" value="PKD"/>
    <property type="match status" value="1"/>
</dbReference>
<dbReference type="InterPro" id="IPR006626">
    <property type="entry name" value="PbH1"/>
</dbReference>
<dbReference type="SUPFAM" id="SSF51126">
    <property type="entry name" value="Pectin lyase-like"/>
    <property type="match status" value="5"/>
</dbReference>
<name>A0A917MZC6_9BACT</name>
<protein>
    <recommendedName>
        <fullName evidence="1">PKD domain-containing protein</fullName>
    </recommendedName>
</protein>
<evidence type="ECO:0000313" key="3">
    <source>
        <dbReference type="Proteomes" id="UP000627292"/>
    </source>
</evidence>
<dbReference type="InterPro" id="IPR035234">
    <property type="entry name" value="IgGFc-bd_N"/>
</dbReference>
<evidence type="ECO:0000313" key="2">
    <source>
        <dbReference type="EMBL" id="GGH74794.1"/>
    </source>
</evidence>
<dbReference type="InterPro" id="IPR000601">
    <property type="entry name" value="PKD_dom"/>
</dbReference>
<gene>
    <name evidence="2" type="ORF">GCM10011379_37730</name>
</gene>
<dbReference type="InterPro" id="IPR012334">
    <property type="entry name" value="Pectin_lyas_fold"/>
</dbReference>
<dbReference type="SMART" id="SM00089">
    <property type="entry name" value="PKD"/>
    <property type="match status" value="1"/>
</dbReference>
<evidence type="ECO:0000259" key="1">
    <source>
        <dbReference type="PROSITE" id="PS50093"/>
    </source>
</evidence>
<reference evidence="2" key="2">
    <citation type="submission" date="2020-09" db="EMBL/GenBank/DDBJ databases">
        <authorList>
            <person name="Sun Q."/>
            <person name="Zhou Y."/>
        </authorList>
    </citation>
    <scope>NUCLEOTIDE SEQUENCE</scope>
    <source>
        <strain evidence="2">CGMCC 1.15290</strain>
    </source>
</reference>
<dbReference type="InterPro" id="IPR035986">
    <property type="entry name" value="PKD_dom_sf"/>
</dbReference>
<sequence length="3223" mass="343825">MDHNTTDPSIMFFIQRADNLNGPYTPAGPTSLDPANSPINTNAVAGISYYRIAAMCIYNGTFSPFSDTITVQTRPEMSGIYTINSGVTSGGRTFASFTEAVEKLTTSCITGPVVFNVTTTDATYKEQITIPQLRGTSDINTVTFNGNGNTISYNGTGYYDNRHIIKLDGADHIIIDSLKIDATTGQSGIGVTLTNDADKNIIRHCTINAGVNSNFSGYMGILISGSADNHDWRGSYCDDNILEGNLITGGSLGIGITGQADRTQVINNDIRDAQLRGISVGVTSQALISGNKISRPKRTVFGNFYAMEFTSDNYGLVIRDNRIFNLSGGDKTNGAMLYGIYFSGCDADAANPNRVFNNLFYNFNSTGQVVALYNGSSDYVSYYHNTISFDNTVTQTSTQPSAGLFLNAEVTGVEFKNNIVSIQRGGAGFKYGIYKRTEAILCNSDYNDLFLLPDASYFVGFAGSGQQSLAAWQTKTGNDLATVLMDPMFLNAKEDNYKPNNQLLDNKGTDVGVTEDFDVIARSSSTPDIGAYEFAHLVCSSPPAAGTITVLQNPVCSAASASLTVSGGELGDGISYQWQSSADGTSWNNIASATAKEAVVTQTADTWYRMVATCGAGSTPSDKVFIQTQYPISGLYTINKAVATGGKNFQSFSEAWNAVKCGITGPVQFNVVPGSGPYVEQLITSPVPGMSAINTITFLGNGNTLEFASDNAFERATVKLNGTDHLIIDSLIIKATASGTGRYAYGVHLTNDADSNIIRRCAIYSDTAMGLFDWGYSAIVVNGPGNINPGFGEANADGNIFEYNTVVGGYYGIVLAGSSSSPNRRNVIRGNQFINFLHSGVNSSFAAQLVIDSNYFSRPTRAGVGVFNGIYLNNNHVASTITRNRIFNGFGGEASSTEDFYGIQLNNADASSGTANIIANNVIYNTNGAGAVYGLYNSSSDYAWYYHNTVHIDGSGSYDACGLYQSGQAVGILFRNNIVTVNRSGDGKKYGMYLATPGTVFISDYNNFFIQSETTNANVAYLAGANRKSVANIQLNGNDAHSTSVDPVYQNLAAGNLQPKNGAIDNTGLPVAVAIDVNGVERDATNPDIGAFEFIAEPCSGAVTAGTAVPSNTEICEGTKMELNLSGNSTGGGQTYQWEASTSATGGFGAVSAAQKTPTYYFTPDVNTIYYRAAVTCNGVTSYTQPVTFSVGAMLPAGIYTIDKNGTGDFKSFNEAKAAMACGIKGPVVFNVLPGGTAYNEQLLLDTIVGASAINTVTFKGNGDTLVYSSEDYDAPAVIAMNKTDYVTFDSLVISAMGTGYYGVGVWVGNQANNNTFRKCTILIPQTSSSSSYNGVIVGSSASSPTSTSYTQDFYNGNNLFENNTIIGGYCGMSMQGSIYGAVANNRFIGNTISDVYSYGIYTAASVYPVIDSNIISRPTRKTIGTFYGIYASGSSSYPVSMNHGLRINGNRIHTSAGGNTASSSAAYGIYFSTTTAATLTPAIVSNNLIYKFNGSGAEYGIYNSNAGNVRYYHNTISLDNKTFAGTTAAYGIYMSSAASNVDVRNNIVSVSRSGTGVRYAMYFPSSASFISDFNNIWVEPGTNRSVGYFGGAKKTLADWQGIANSNTDKNSVSMYPAYADTANGKYNSTLTELDNTGTPVGVTADIYKAVRSATTPDLGAYESSAAPCTAPPVAGTSAITPATLSCMGGTVTLTLTGNSTGGSQKYVWQRAALAAGPWVNITDSLSLPDYVYQVNEKQAYFRAAVVCGTGITYSDAVALTVTGGLDAGDYTIDPSLPSGNRNFLSFNEAVSAMLCGINGSVRVLVAPGFYEERVRVPAIPGTGAGTTVTFQSRDNAAASVVLTDSCTIDSNYVVKLDTTSFIIFKNITIKPIGADYARAVVITGGSANDSITGCTIPLPAVQNTSDNVVGIYGKELLGNRLVVTKNTISNGMAGVYLEGAEPFAQDFVVDSNNVSGGYWYSIYARNLIRVSVSGNTITRSGIQNVYGYGIHLQKCDSATRVDKNKITITGTATSGAAIQVFLNTGGIDARGSISGNIIHADASNTGDIYGVRAYTSAANFTAMNNVVVIATSGNGYGIYSVGASGGVNYYNNSVLIESQSPASTAAFIGDGNDRNGGTGLYNNVLANTGGGLAMRMFNSNANRSDYNMYYSSGADLISTASGNVATLKEWQDRSNWDYSSIVYKPSFADNITLKPDVAKPEVWAMHGRGAQITEDSVDINGTKRPVTFETGVPDLGAYEFTPATTPVALTAIPVVPEPNKVQTFMLGTDTVTQITWGSIVPTAVEGKRYSGVSPEGLQPNQPFMYFYTNFTYTGTAPKDFGVKQFYVNSWRGLIPKENMIKLGKSNTSSGWDISSRSRLDTVANSIADIGIGLLAKFTGLTDGKEAPTNPVVIGFRDSSNRGTMFWVPYANTQSFYSNNDQDMMLYLGAGEKEAHVTIRVNGTSWMKRYTVPAFGAITTDAIPKSGLFDARLLKEGWSERGISIQSDVPVAAYAHIYNRFISGATMLMPVGTYGYEYYALTGRQTNNTTGLNYSVASVVAAYDSTVVEITPSVKTQGNRPAGVPFTVILMKGETYQLMGAIDNIVGEAYDLTGTKFRSVKNENGKCWPIAVFSGSSLTGFDCSLTGNGGTGDNLFQQNFPYQAWGKRYLTAPLSHHNDAKTPQISLYRVSVKDPAAVVLVNGNPLTNLVNNSYYEFASNTADYITSDKPVMVAQFEISAMVPHCGNTEDIGDPEMFFLSSIEQGVKETQLYRNTSARIDVQYLTMVVPTKGLQSLMIDGVHSWDYDYPHPNMPGYSVVVVRWVAERKQAFVKCDSAFTGVTYGMGQFESYGYNAGTNVFNLNTRVVLNNTHTQGGNGNDYTCAGTPFNLSLFTTVQPTAIDWELSKVPHITPAGDVHVNSPKAADTMVINGVTYYKYVLEQEVSVDTVGEFYISAFITHPDIDACDSRQETRFPVTVVGAPVVNFVSVGSCAGSEVQFAGSAELESGAAVTGWTWDFNDAGAGSHEKDTVHTYKQAGDYNVQLSVVYANGCIGDTVKVVNIKAPLPAPVVKKGVITAFTVQFTWDAVAGATGYEISMDNGVTWVTPSTGNEGLSHTVTGLQLAQTVTIKVRVLGSCMPAESAPLSATTMVQEVFIPNSFSPDNNGPAENEYFRIYGNSIKQLRLLIFNQWGEKVFESNNQMNGWDGRYKGKPQPSGVYIYVADVLMENGTRETKKGTINLIR</sequence>
<dbReference type="EMBL" id="BMIB01000004">
    <property type="protein sequence ID" value="GGH74794.1"/>
    <property type="molecule type" value="Genomic_DNA"/>
</dbReference>